<keyword evidence="5" id="KW-0804">Transcription</keyword>
<sequence>MPICSFSKHSPTIPTISIASYPCTNSHFKAFNYGIPTAHTNSSSVYSLNLVSDDDLTMATAGVDATRVALELAREMEKVFDNRGSENEVDSDWCKGVAMRRKRRRKRKMNLECEGKEKDEKHVFFKAAKKQSYLTPKEEAKFSWYLKERERVEAVRKGISDMGEQELTSSQWAKAAGISQKSLENILCKGRESQERICSCYQRLVISVATSYQGKGLSLKDLIQEGRIGLIRGAIRFNPKRGCKLSTYAYWWIRQAITRAIANKSRIFRMPGSISELVPKICEAKNSLSRRLQRYPTYDEIAAAIDVDASIVRLALERNRSPISLDQAITSQGCMSLQDIIPGPQETTPEAMEKKEMLKREMQKLLNMLCDREANVLRLHYGLNGCTPWSFEEIGNLFKLSRERIRQINSTALSKLQSGVPFPNPQHQSAFHISPSRSTPATTTQLQTDTHSISGDYPLPSGDYPLRSGEHPLSDFKFYAVGCLLGGGSKSPFSSSHPRVWNKEELEDQAQHKMADIEIDEDNLLFKDLWKPPVKQNFCPYSYTYNQD</sequence>
<comment type="caution">
    <text evidence="7">The sequence shown here is derived from an EMBL/GenBank/DDBJ whole genome shotgun (WGS) entry which is preliminary data.</text>
</comment>
<dbReference type="PRINTS" id="PR00046">
    <property type="entry name" value="SIGMA70FCT"/>
</dbReference>
<dbReference type="InterPro" id="IPR036388">
    <property type="entry name" value="WH-like_DNA-bd_sf"/>
</dbReference>
<keyword evidence="3" id="KW-0731">Sigma factor</keyword>
<dbReference type="InterPro" id="IPR007624">
    <property type="entry name" value="RNA_pol_sigma70_r3"/>
</dbReference>
<evidence type="ECO:0000256" key="2">
    <source>
        <dbReference type="ARBA" id="ARBA00023015"/>
    </source>
</evidence>
<dbReference type="Pfam" id="PF04542">
    <property type="entry name" value="Sigma70_r2"/>
    <property type="match status" value="1"/>
</dbReference>
<keyword evidence="4" id="KW-0238">DNA-binding</keyword>
<dbReference type="InterPro" id="IPR014284">
    <property type="entry name" value="RNA_pol_sigma-70_dom"/>
</dbReference>
<proteinExistence type="inferred from homology"/>
<dbReference type="InterPro" id="IPR050239">
    <property type="entry name" value="Sigma-70_RNA_pol_init_factors"/>
</dbReference>
<dbReference type="Proteomes" id="UP001604336">
    <property type="component" value="Unassembled WGS sequence"/>
</dbReference>
<dbReference type="InterPro" id="IPR007630">
    <property type="entry name" value="RNA_pol_sigma70_r4"/>
</dbReference>
<dbReference type="AlphaFoldDB" id="A0ABD1RT81"/>
<keyword evidence="8" id="KW-1185">Reference proteome</keyword>
<dbReference type="PANTHER" id="PTHR30603">
    <property type="entry name" value="RNA POLYMERASE SIGMA FACTOR RPO"/>
    <property type="match status" value="1"/>
</dbReference>
<dbReference type="InterPro" id="IPR013324">
    <property type="entry name" value="RNA_pol_sigma_r3/r4-like"/>
</dbReference>
<dbReference type="InterPro" id="IPR000943">
    <property type="entry name" value="RNA_pol_sigma70"/>
</dbReference>
<dbReference type="Gene3D" id="1.10.601.10">
    <property type="entry name" value="RNA Polymerase Primary Sigma Factor"/>
    <property type="match status" value="1"/>
</dbReference>
<dbReference type="GO" id="GO:0003677">
    <property type="term" value="F:DNA binding"/>
    <property type="evidence" value="ECO:0007669"/>
    <property type="project" value="UniProtKB-KW"/>
</dbReference>
<dbReference type="NCBIfam" id="TIGR02937">
    <property type="entry name" value="sigma70-ECF"/>
    <property type="match status" value="1"/>
</dbReference>
<dbReference type="PROSITE" id="PS00715">
    <property type="entry name" value="SIGMA70_1"/>
    <property type="match status" value="1"/>
</dbReference>
<dbReference type="InterPro" id="IPR007627">
    <property type="entry name" value="RNA_pol_sigma70_r2"/>
</dbReference>
<dbReference type="SUPFAM" id="SSF88946">
    <property type="entry name" value="Sigma2 domain of RNA polymerase sigma factors"/>
    <property type="match status" value="1"/>
</dbReference>
<dbReference type="Gene3D" id="1.10.10.10">
    <property type="entry name" value="Winged helix-like DNA-binding domain superfamily/Winged helix DNA-binding domain"/>
    <property type="match status" value="2"/>
</dbReference>
<dbReference type="EMBL" id="JBFOLK010000008">
    <property type="protein sequence ID" value="KAL2491628.1"/>
    <property type="molecule type" value="Genomic_DNA"/>
</dbReference>
<evidence type="ECO:0000313" key="7">
    <source>
        <dbReference type="EMBL" id="KAL2491628.1"/>
    </source>
</evidence>
<evidence type="ECO:0000256" key="1">
    <source>
        <dbReference type="ARBA" id="ARBA00007788"/>
    </source>
</evidence>
<evidence type="ECO:0000256" key="3">
    <source>
        <dbReference type="ARBA" id="ARBA00023082"/>
    </source>
</evidence>
<evidence type="ECO:0000256" key="5">
    <source>
        <dbReference type="ARBA" id="ARBA00023163"/>
    </source>
</evidence>
<feature type="domain" description="RNA polymerase sigma-70" evidence="6">
    <location>
        <begin position="221"/>
        <end position="234"/>
    </location>
</feature>
<accession>A0ABD1RT81</accession>
<evidence type="ECO:0000256" key="4">
    <source>
        <dbReference type="ARBA" id="ARBA00023125"/>
    </source>
</evidence>
<dbReference type="Pfam" id="PF04539">
    <property type="entry name" value="Sigma70_r3"/>
    <property type="match status" value="1"/>
</dbReference>
<dbReference type="InterPro" id="IPR013325">
    <property type="entry name" value="RNA_pol_sigma_r2"/>
</dbReference>
<name>A0ABD1RT81_9LAMI</name>
<reference evidence="8" key="1">
    <citation type="submission" date="2024-07" db="EMBL/GenBank/DDBJ databases">
        <title>Two chromosome-level genome assemblies of Korean endemic species Abeliophyllum distichum and Forsythia ovata (Oleaceae).</title>
        <authorList>
            <person name="Jang H."/>
        </authorList>
    </citation>
    <scope>NUCLEOTIDE SEQUENCE [LARGE SCALE GENOMIC DNA]</scope>
</reference>
<dbReference type="CDD" id="cd06171">
    <property type="entry name" value="Sigma70_r4"/>
    <property type="match status" value="1"/>
</dbReference>
<dbReference type="GO" id="GO:0071482">
    <property type="term" value="P:cellular response to light stimulus"/>
    <property type="evidence" value="ECO:0007669"/>
    <property type="project" value="UniProtKB-ARBA"/>
</dbReference>
<evidence type="ECO:0000259" key="6">
    <source>
        <dbReference type="PROSITE" id="PS00715"/>
    </source>
</evidence>
<gene>
    <name evidence="7" type="ORF">Adt_27256</name>
</gene>
<dbReference type="GO" id="GO:0016987">
    <property type="term" value="F:sigma factor activity"/>
    <property type="evidence" value="ECO:0007669"/>
    <property type="project" value="UniProtKB-KW"/>
</dbReference>
<keyword evidence="2" id="KW-0805">Transcription regulation</keyword>
<comment type="similarity">
    <text evidence="1">Belongs to the sigma-70 factor family.</text>
</comment>
<protein>
    <submittedName>
        <fullName evidence="7">RNA polymerase sigma factor sigD</fullName>
    </submittedName>
</protein>
<dbReference type="PANTHER" id="PTHR30603:SF47">
    <property type="entry name" value="RNA POLYMERASE SIGMA FACTOR SIGD, CHLOROPLASTIC"/>
    <property type="match status" value="1"/>
</dbReference>
<evidence type="ECO:0000313" key="8">
    <source>
        <dbReference type="Proteomes" id="UP001604336"/>
    </source>
</evidence>
<dbReference type="Pfam" id="PF04545">
    <property type="entry name" value="Sigma70_r4"/>
    <property type="match status" value="1"/>
</dbReference>
<dbReference type="SUPFAM" id="SSF88659">
    <property type="entry name" value="Sigma3 and sigma4 domains of RNA polymerase sigma factors"/>
    <property type="match status" value="2"/>
</dbReference>
<organism evidence="7 8">
    <name type="scientific">Abeliophyllum distichum</name>
    <dbReference type="NCBI Taxonomy" id="126358"/>
    <lineage>
        <taxon>Eukaryota</taxon>
        <taxon>Viridiplantae</taxon>
        <taxon>Streptophyta</taxon>
        <taxon>Embryophyta</taxon>
        <taxon>Tracheophyta</taxon>
        <taxon>Spermatophyta</taxon>
        <taxon>Magnoliopsida</taxon>
        <taxon>eudicotyledons</taxon>
        <taxon>Gunneridae</taxon>
        <taxon>Pentapetalae</taxon>
        <taxon>asterids</taxon>
        <taxon>lamiids</taxon>
        <taxon>Lamiales</taxon>
        <taxon>Oleaceae</taxon>
        <taxon>Forsythieae</taxon>
        <taxon>Abeliophyllum</taxon>
    </lineage>
</organism>